<feature type="transmembrane region" description="Helical" evidence="1">
    <location>
        <begin position="6"/>
        <end position="26"/>
    </location>
</feature>
<evidence type="ECO:0000313" key="2">
    <source>
        <dbReference type="EMBL" id="MCL6697690.1"/>
    </source>
</evidence>
<gene>
    <name evidence="2" type="ORF">LZ496_02690</name>
</gene>
<dbReference type="EMBL" id="JAMGBA010000001">
    <property type="protein sequence ID" value="MCL6697690.1"/>
    <property type="molecule type" value="Genomic_DNA"/>
</dbReference>
<dbReference type="Proteomes" id="UP001203410">
    <property type="component" value="Unassembled WGS sequence"/>
</dbReference>
<keyword evidence="1" id="KW-0472">Membrane</keyword>
<proteinExistence type="predicted"/>
<name>A0ABT0RRR3_9SPHN</name>
<feature type="transmembrane region" description="Helical" evidence="1">
    <location>
        <begin position="38"/>
        <end position="58"/>
    </location>
</feature>
<feature type="transmembrane region" description="Helical" evidence="1">
    <location>
        <begin position="167"/>
        <end position="186"/>
    </location>
</feature>
<accession>A0ABT0RRR3</accession>
<keyword evidence="3" id="KW-1185">Reference proteome</keyword>
<organism evidence="2 3">
    <name type="scientific">Sphingomonas caseinilyticus</name>
    <dbReference type="NCBI Taxonomy" id="2908205"/>
    <lineage>
        <taxon>Bacteria</taxon>
        <taxon>Pseudomonadati</taxon>
        <taxon>Pseudomonadota</taxon>
        <taxon>Alphaproteobacteria</taxon>
        <taxon>Sphingomonadales</taxon>
        <taxon>Sphingomonadaceae</taxon>
        <taxon>Sphingomonas</taxon>
    </lineage>
</organism>
<feature type="transmembrane region" description="Helical" evidence="1">
    <location>
        <begin position="143"/>
        <end position="160"/>
    </location>
</feature>
<comment type="caution">
    <text evidence="2">The sequence shown here is derived from an EMBL/GenBank/DDBJ whole genome shotgun (WGS) entry which is preliminary data.</text>
</comment>
<keyword evidence="1" id="KW-1133">Transmembrane helix</keyword>
<dbReference type="RefSeq" id="WP_249903047.1">
    <property type="nucleotide sequence ID" value="NZ_JAMGBA010000001.1"/>
</dbReference>
<keyword evidence="1" id="KW-0812">Transmembrane</keyword>
<reference evidence="2 3" key="1">
    <citation type="submission" date="2022-05" db="EMBL/GenBank/DDBJ databases">
        <authorList>
            <person name="Jo J.-H."/>
            <person name="Im W.-T."/>
        </authorList>
    </citation>
    <scope>NUCLEOTIDE SEQUENCE [LARGE SCALE GENOMIC DNA]</scope>
    <source>
        <strain evidence="2 3">NSE70-1</strain>
    </source>
</reference>
<sequence length="188" mass="20920">MTPFELFFGLTSVILALALTQLANSFQQLLRAGSRVRWAIEPLLQGALVVMIVVFVWVDQWHDRDLVEVTVPQSLLQVLKLLAVYVVAAAALPEPPESGQVDLRDHYMASRKVTYGALVAGLILFTGYRYIFYAPGHEPINNSLFLGLFLLGTYISLMFVRWRPFHIVALLLVCFAYAVQVAPVAIGA</sequence>
<feature type="transmembrane region" description="Helical" evidence="1">
    <location>
        <begin position="113"/>
        <end position="131"/>
    </location>
</feature>
<protein>
    <recommendedName>
        <fullName evidence="4">Tripartite tricarboxylate transporter TctB family protein</fullName>
    </recommendedName>
</protein>
<evidence type="ECO:0000256" key="1">
    <source>
        <dbReference type="SAM" id="Phobius"/>
    </source>
</evidence>
<evidence type="ECO:0008006" key="4">
    <source>
        <dbReference type="Google" id="ProtNLM"/>
    </source>
</evidence>
<feature type="transmembrane region" description="Helical" evidence="1">
    <location>
        <begin position="70"/>
        <end position="92"/>
    </location>
</feature>
<evidence type="ECO:0000313" key="3">
    <source>
        <dbReference type="Proteomes" id="UP001203410"/>
    </source>
</evidence>